<sequence>MRSLLGYLAIGVSLWTTAQALEVPIDQTRENQQFCAGMYSRKSWGGPVDPFIQVKFINNTLPEEEDPTVSLVIFEWKDRKFVGIPDGNGDNDLLPCTQAFVDSGKCNSTDLGEFILAENATDKSNAFILSKAIHLKSSGPVKYSIKETGFYCLYTEGFNTEKYSAAAEFRNAYGEISATQIPKLPFYGGMSILYALMAVYWGFLYYQHRHDILAVQNYITAILIFLVVEMLMTWGFYDFQNTHGSNAGAKAFLIIVAILNAARNSFSFFLLLIVCMGYGVVKPTLGRTMIYVRYLAAAHFVFGLIYAITSLLLSPEKVGPFVLLIVLPLAGTLTAFYVWTLNSLNFTLKDLRERKQHAKEAMYKKLWWCILITVIVIFGFFFLNSFTFASINDVDFVPSHWKTRWFVLDGWLNIVYLADVAWVAYVWRPTANNRRFAMSDEIAQDDDGNFEIGEIGMPGDSEDEDEEAHIGSAKAGAAHAGQTSGITSASEAGASVQKPSRSVPRDSIDGETIFAVGEDGDKFSDDESDEDIKLVKNK</sequence>
<reference evidence="1" key="1">
    <citation type="submission" date="2022-07" db="EMBL/GenBank/DDBJ databases">
        <title>Genome Sequence of Lecanicillium saksenae.</title>
        <authorList>
            <person name="Buettner E."/>
        </authorList>
    </citation>
    <scope>NUCLEOTIDE SEQUENCE</scope>
    <source>
        <strain evidence="1">VT-O1</strain>
    </source>
</reference>
<evidence type="ECO:0000313" key="2">
    <source>
        <dbReference type="Proteomes" id="UP001148737"/>
    </source>
</evidence>
<proteinExistence type="predicted"/>
<organism evidence="1 2">
    <name type="scientific">Lecanicillium saksenae</name>
    <dbReference type="NCBI Taxonomy" id="468837"/>
    <lineage>
        <taxon>Eukaryota</taxon>
        <taxon>Fungi</taxon>
        <taxon>Dikarya</taxon>
        <taxon>Ascomycota</taxon>
        <taxon>Pezizomycotina</taxon>
        <taxon>Sordariomycetes</taxon>
        <taxon>Hypocreomycetidae</taxon>
        <taxon>Hypocreales</taxon>
        <taxon>Cordycipitaceae</taxon>
        <taxon>Lecanicillium</taxon>
    </lineage>
</organism>
<accession>A0ACC1QJL9</accession>
<dbReference type="Proteomes" id="UP001148737">
    <property type="component" value="Unassembled WGS sequence"/>
</dbReference>
<dbReference type="EMBL" id="JANAKD010001586">
    <property type="protein sequence ID" value="KAJ3478029.1"/>
    <property type="molecule type" value="Genomic_DNA"/>
</dbReference>
<comment type="caution">
    <text evidence="1">The sequence shown here is derived from an EMBL/GenBank/DDBJ whole genome shotgun (WGS) entry which is preliminary data.</text>
</comment>
<gene>
    <name evidence="1" type="ORF">NLG97_g8682</name>
</gene>
<name>A0ACC1QJL9_9HYPO</name>
<keyword evidence="2" id="KW-1185">Reference proteome</keyword>
<protein>
    <submittedName>
        <fullName evidence="1">Uncharacterized protein</fullName>
    </submittedName>
</protein>
<evidence type="ECO:0000313" key="1">
    <source>
        <dbReference type="EMBL" id="KAJ3478029.1"/>
    </source>
</evidence>